<dbReference type="SMART" id="SM00347">
    <property type="entry name" value="HTH_MARR"/>
    <property type="match status" value="1"/>
</dbReference>
<dbReference type="Gene3D" id="1.10.10.10">
    <property type="entry name" value="Winged helix-like DNA-binding domain superfamily/Winged helix DNA-binding domain"/>
    <property type="match status" value="1"/>
</dbReference>
<organism evidence="3 4">
    <name type="scientific">Micromonospora echinofusca</name>
    <dbReference type="NCBI Taxonomy" id="47858"/>
    <lineage>
        <taxon>Bacteria</taxon>
        <taxon>Bacillati</taxon>
        <taxon>Actinomycetota</taxon>
        <taxon>Actinomycetes</taxon>
        <taxon>Micromonosporales</taxon>
        <taxon>Micromonosporaceae</taxon>
        <taxon>Micromonospora</taxon>
    </lineage>
</organism>
<dbReference type="PANTHER" id="PTHR33164:SF99">
    <property type="entry name" value="MARR FAMILY REGULATORY PROTEIN"/>
    <property type="match status" value="1"/>
</dbReference>
<evidence type="ECO:0000259" key="2">
    <source>
        <dbReference type="PROSITE" id="PS50995"/>
    </source>
</evidence>
<reference evidence="3 4" key="1">
    <citation type="submission" date="2019-12" db="EMBL/GenBank/DDBJ databases">
        <title>Whole genome sequencing of endophytic Actinobacterium Micromonospora sp. MPMI6T.</title>
        <authorList>
            <person name="Evv R."/>
            <person name="Podile A.R."/>
        </authorList>
    </citation>
    <scope>NUCLEOTIDE SEQUENCE [LARGE SCALE GENOMIC DNA]</scope>
    <source>
        <strain evidence="3 4">MPMI6</strain>
    </source>
</reference>
<dbReference type="SUPFAM" id="SSF46785">
    <property type="entry name" value="Winged helix' DNA-binding domain"/>
    <property type="match status" value="1"/>
</dbReference>
<evidence type="ECO:0000256" key="1">
    <source>
        <dbReference type="SAM" id="MobiDB-lite"/>
    </source>
</evidence>
<comment type="caution">
    <text evidence="3">The sequence shown here is derived from an EMBL/GenBank/DDBJ whole genome shotgun (WGS) entry which is preliminary data.</text>
</comment>
<keyword evidence="4" id="KW-1185">Reference proteome</keyword>
<name>A0ABS3VQC5_MICEH</name>
<protein>
    <submittedName>
        <fullName evidence="3">MarR family transcriptional regulator</fullName>
    </submittedName>
</protein>
<dbReference type="Pfam" id="PF01047">
    <property type="entry name" value="MarR"/>
    <property type="match status" value="1"/>
</dbReference>
<dbReference type="InterPro" id="IPR000835">
    <property type="entry name" value="HTH_MarR-typ"/>
</dbReference>
<gene>
    <name evidence="3" type="ORF">GSF22_12100</name>
</gene>
<dbReference type="EMBL" id="WVUH01000082">
    <property type="protein sequence ID" value="MBO4206738.1"/>
    <property type="molecule type" value="Genomic_DNA"/>
</dbReference>
<dbReference type="InterPro" id="IPR036388">
    <property type="entry name" value="WH-like_DNA-bd_sf"/>
</dbReference>
<accession>A0ABS3VQC5</accession>
<dbReference type="InterPro" id="IPR039422">
    <property type="entry name" value="MarR/SlyA-like"/>
</dbReference>
<dbReference type="Proteomes" id="UP000823521">
    <property type="component" value="Unassembled WGS sequence"/>
</dbReference>
<proteinExistence type="predicted"/>
<dbReference type="PROSITE" id="PS50995">
    <property type="entry name" value="HTH_MARR_2"/>
    <property type="match status" value="1"/>
</dbReference>
<sequence>MAYLSTSTGGPAFSGRAGRAADRGTLAGETVRRMMHVAAVLRHRQDADLTGLGLTPATARALHRLDPDRPMPARDLAEQLRCDRSNITALVDKLEQAGLVRRQVDPTDRRLKTLVVTEEGCRVRAEVDRVMSDSRLFGALTDAELGILRELVWKISDEARPERDDQD</sequence>
<dbReference type="PRINTS" id="PR00598">
    <property type="entry name" value="HTHMARR"/>
</dbReference>
<feature type="region of interest" description="Disordered" evidence="1">
    <location>
        <begin position="1"/>
        <end position="24"/>
    </location>
</feature>
<dbReference type="PANTHER" id="PTHR33164">
    <property type="entry name" value="TRANSCRIPTIONAL REGULATOR, MARR FAMILY"/>
    <property type="match status" value="1"/>
</dbReference>
<feature type="domain" description="HTH marR-type" evidence="2">
    <location>
        <begin position="27"/>
        <end position="157"/>
    </location>
</feature>
<dbReference type="InterPro" id="IPR036390">
    <property type="entry name" value="WH_DNA-bd_sf"/>
</dbReference>
<evidence type="ECO:0000313" key="4">
    <source>
        <dbReference type="Proteomes" id="UP000823521"/>
    </source>
</evidence>
<evidence type="ECO:0000313" key="3">
    <source>
        <dbReference type="EMBL" id="MBO4206738.1"/>
    </source>
</evidence>